<comment type="caution">
    <text evidence="2">The sequence shown here is derived from an EMBL/GenBank/DDBJ whole genome shotgun (WGS) entry which is preliminary data.</text>
</comment>
<keyword evidence="3" id="KW-1185">Reference proteome</keyword>
<evidence type="ECO:0000313" key="3">
    <source>
        <dbReference type="Proteomes" id="UP000275408"/>
    </source>
</evidence>
<evidence type="ECO:0000256" key="1">
    <source>
        <dbReference type="SAM" id="MobiDB-lite"/>
    </source>
</evidence>
<dbReference type="AlphaFoldDB" id="A0A3M6U2G8"/>
<evidence type="ECO:0000313" key="2">
    <source>
        <dbReference type="EMBL" id="RMX47678.1"/>
    </source>
</evidence>
<name>A0A3M6U2G8_POCDA</name>
<feature type="region of interest" description="Disordered" evidence="1">
    <location>
        <begin position="1"/>
        <end position="31"/>
    </location>
</feature>
<sequence length="72" mass="8439">METSPMAGKSWQPSRESSHRKGKQTPITLNKQWKEGGKGYEYMHKNPSVSFANHDQYINKRPIDKYTTRQEI</sequence>
<organism evidence="2 3">
    <name type="scientific">Pocillopora damicornis</name>
    <name type="common">Cauliflower coral</name>
    <name type="synonym">Millepora damicornis</name>
    <dbReference type="NCBI Taxonomy" id="46731"/>
    <lineage>
        <taxon>Eukaryota</taxon>
        <taxon>Metazoa</taxon>
        <taxon>Cnidaria</taxon>
        <taxon>Anthozoa</taxon>
        <taxon>Hexacorallia</taxon>
        <taxon>Scleractinia</taxon>
        <taxon>Astrocoeniina</taxon>
        <taxon>Pocilloporidae</taxon>
        <taxon>Pocillopora</taxon>
    </lineage>
</organism>
<gene>
    <name evidence="2" type="ORF">pdam_00013615</name>
</gene>
<accession>A0A3M6U2G8</accession>
<dbReference type="EMBL" id="RCHS01002387">
    <property type="protein sequence ID" value="RMX47678.1"/>
    <property type="molecule type" value="Genomic_DNA"/>
</dbReference>
<protein>
    <submittedName>
        <fullName evidence="2">Uncharacterized protein</fullName>
    </submittedName>
</protein>
<dbReference type="Proteomes" id="UP000275408">
    <property type="component" value="Unassembled WGS sequence"/>
</dbReference>
<reference evidence="2 3" key="1">
    <citation type="journal article" date="2018" name="Sci. Rep.">
        <title>Comparative analysis of the Pocillopora damicornis genome highlights role of immune system in coral evolution.</title>
        <authorList>
            <person name="Cunning R."/>
            <person name="Bay R.A."/>
            <person name="Gillette P."/>
            <person name="Baker A.C."/>
            <person name="Traylor-Knowles N."/>
        </authorList>
    </citation>
    <scope>NUCLEOTIDE SEQUENCE [LARGE SCALE GENOMIC DNA]</scope>
    <source>
        <strain evidence="2">RSMAS</strain>
        <tissue evidence="2">Whole animal</tissue>
    </source>
</reference>
<proteinExistence type="predicted"/>